<evidence type="ECO:0000256" key="2">
    <source>
        <dbReference type="SAM" id="Phobius"/>
    </source>
</evidence>
<dbReference type="KEGG" id="cmet:K6K41_19810"/>
<gene>
    <name evidence="3" type="ORF">K6K41_19810</name>
</gene>
<keyword evidence="4" id="KW-1185">Reference proteome</keyword>
<keyword evidence="2" id="KW-1133">Transmembrane helix</keyword>
<feature type="region of interest" description="Disordered" evidence="1">
    <location>
        <begin position="1"/>
        <end position="27"/>
    </location>
</feature>
<feature type="transmembrane region" description="Helical" evidence="2">
    <location>
        <begin position="32"/>
        <end position="52"/>
    </location>
</feature>
<organism evidence="3 4">
    <name type="scientific">Chenggangzhangella methanolivorans</name>
    <dbReference type="NCBI Taxonomy" id="1437009"/>
    <lineage>
        <taxon>Bacteria</taxon>
        <taxon>Pseudomonadati</taxon>
        <taxon>Pseudomonadota</taxon>
        <taxon>Alphaproteobacteria</taxon>
        <taxon>Hyphomicrobiales</taxon>
        <taxon>Methylopilaceae</taxon>
        <taxon>Chenggangzhangella</taxon>
    </lineage>
</organism>
<dbReference type="EMBL" id="CP081869">
    <property type="protein sequence ID" value="QZO02556.1"/>
    <property type="molecule type" value="Genomic_DNA"/>
</dbReference>
<dbReference type="Proteomes" id="UP000825701">
    <property type="component" value="Chromosome"/>
</dbReference>
<accession>A0A9E6RJD6</accession>
<feature type="compositionally biased region" description="Basic and acidic residues" evidence="1">
    <location>
        <begin position="18"/>
        <end position="27"/>
    </location>
</feature>
<dbReference type="RefSeq" id="WP_261402108.1">
    <property type="nucleotide sequence ID" value="NZ_CP081869.1"/>
</dbReference>
<evidence type="ECO:0000313" key="3">
    <source>
        <dbReference type="EMBL" id="QZO02556.1"/>
    </source>
</evidence>
<reference evidence="3" key="1">
    <citation type="submission" date="2021-08" db="EMBL/GenBank/DDBJ databases">
        <authorList>
            <person name="Zhang H."/>
            <person name="Xu M."/>
            <person name="Yu Z."/>
            <person name="Yang L."/>
            <person name="Cai Y."/>
        </authorList>
    </citation>
    <scope>NUCLEOTIDE SEQUENCE</scope>
    <source>
        <strain evidence="3">CHL1</strain>
    </source>
</reference>
<dbReference type="AlphaFoldDB" id="A0A9E6RJD6"/>
<keyword evidence="2" id="KW-0472">Membrane</keyword>
<keyword evidence="2" id="KW-0812">Transmembrane</keyword>
<evidence type="ECO:0000313" key="4">
    <source>
        <dbReference type="Proteomes" id="UP000825701"/>
    </source>
</evidence>
<evidence type="ECO:0000256" key="1">
    <source>
        <dbReference type="SAM" id="MobiDB-lite"/>
    </source>
</evidence>
<sequence>MKRNSPPVGATTQVTSEVDAKGGTDRPRRMPIVLGASILAALVGMGVAWGFIV</sequence>
<name>A0A9E6RJD6_9HYPH</name>
<protein>
    <submittedName>
        <fullName evidence="3">Uncharacterized protein</fullName>
    </submittedName>
</protein>
<proteinExistence type="predicted"/>